<evidence type="ECO:0000256" key="8">
    <source>
        <dbReference type="SAM" id="MobiDB-lite"/>
    </source>
</evidence>
<feature type="transmembrane region" description="Helical" evidence="6">
    <location>
        <begin position="130"/>
        <end position="152"/>
    </location>
</feature>
<evidence type="ECO:0000256" key="1">
    <source>
        <dbReference type="ARBA" id="ARBA00004141"/>
    </source>
</evidence>
<dbReference type="AlphaFoldDB" id="A0A7S2B7B5"/>
<evidence type="ECO:0000313" key="9">
    <source>
        <dbReference type="EMBL" id="CAD9387526.1"/>
    </source>
</evidence>
<keyword evidence="5 6" id="KW-0472">Membrane</keyword>
<evidence type="ECO:0000256" key="6">
    <source>
        <dbReference type="RuleBase" id="RU363053"/>
    </source>
</evidence>
<feature type="coiled-coil region" evidence="7">
    <location>
        <begin position="257"/>
        <end position="301"/>
    </location>
</feature>
<feature type="transmembrane region" description="Helical" evidence="6">
    <location>
        <begin position="63"/>
        <end position="82"/>
    </location>
</feature>
<dbReference type="InterPro" id="IPR007248">
    <property type="entry name" value="Mpv17_PMP22"/>
</dbReference>
<comment type="similarity">
    <text evidence="2 6">Belongs to the peroxisomal membrane protein PXMP2/4 family.</text>
</comment>
<feature type="region of interest" description="Disordered" evidence="8">
    <location>
        <begin position="306"/>
        <end position="325"/>
    </location>
</feature>
<evidence type="ECO:0000256" key="7">
    <source>
        <dbReference type="SAM" id="Coils"/>
    </source>
</evidence>
<keyword evidence="4 6" id="KW-1133">Transmembrane helix</keyword>
<reference evidence="9" key="1">
    <citation type="submission" date="2021-01" db="EMBL/GenBank/DDBJ databases">
        <authorList>
            <person name="Corre E."/>
            <person name="Pelletier E."/>
            <person name="Niang G."/>
            <person name="Scheremetjew M."/>
            <person name="Finn R."/>
            <person name="Kale V."/>
            <person name="Holt S."/>
            <person name="Cochrane G."/>
            <person name="Meng A."/>
            <person name="Brown T."/>
            <person name="Cohen L."/>
        </authorList>
    </citation>
    <scope>NUCLEOTIDE SEQUENCE</scope>
    <source>
        <strain evidence="9">RCC1693</strain>
    </source>
</reference>
<dbReference type="Pfam" id="PF04117">
    <property type="entry name" value="Mpv17_PMP22"/>
    <property type="match status" value="1"/>
</dbReference>
<name>A0A7S2B7B5_9STRA</name>
<evidence type="ECO:0000256" key="3">
    <source>
        <dbReference type="ARBA" id="ARBA00022692"/>
    </source>
</evidence>
<dbReference type="GO" id="GO:0016020">
    <property type="term" value="C:membrane"/>
    <property type="evidence" value="ECO:0007669"/>
    <property type="project" value="UniProtKB-SubCell"/>
</dbReference>
<feature type="compositionally biased region" description="Basic and acidic residues" evidence="8">
    <location>
        <begin position="307"/>
        <end position="319"/>
    </location>
</feature>
<evidence type="ECO:0000256" key="2">
    <source>
        <dbReference type="ARBA" id="ARBA00006824"/>
    </source>
</evidence>
<evidence type="ECO:0000256" key="5">
    <source>
        <dbReference type="ARBA" id="ARBA00023136"/>
    </source>
</evidence>
<evidence type="ECO:0000256" key="4">
    <source>
        <dbReference type="ARBA" id="ARBA00022989"/>
    </source>
</evidence>
<feature type="transmembrane region" description="Helical" evidence="6">
    <location>
        <begin position="172"/>
        <end position="194"/>
    </location>
</feature>
<dbReference type="GO" id="GO:0005737">
    <property type="term" value="C:cytoplasm"/>
    <property type="evidence" value="ECO:0007669"/>
    <property type="project" value="TreeGrafter"/>
</dbReference>
<protein>
    <submittedName>
        <fullName evidence="9">Uncharacterized protein</fullName>
    </submittedName>
</protein>
<accession>A0A7S2B7B5</accession>
<organism evidence="9">
    <name type="scientific">Florenciella parvula</name>
    <dbReference type="NCBI Taxonomy" id="236787"/>
    <lineage>
        <taxon>Eukaryota</taxon>
        <taxon>Sar</taxon>
        <taxon>Stramenopiles</taxon>
        <taxon>Ochrophyta</taxon>
        <taxon>Dictyochophyceae</taxon>
        <taxon>Florenciellales</taxon>
        <taxon>Florenciella</taxon>
    </lineage>
</organism>
<comment type="subcellular location">
    <subcellularLocation>
        <location evidence="1">Membrane</location>
        <topology evidence="1">Multi-pass membrane protein</topology>
    </subcellularLocation>
</comment>
<dbReference type="PANTHER" id="PTHR11266">
    <property type="entry name" value="PEROXISOMAL MEMBRANE PROTEIN 2, PXMP2 MPV17"/>
    <property type="match status" value="1"/>
</dbReference>
<dbReference type="EMBL" id="HBGT01003945">
    <property type="protein sequence ID" value="CAD9387526.1"/>
    <property type="molecule type" value="Transcribed_RNA"/>
</dbReference>
<proteinExistence type="inferred from homology"/>
<sequence>MWAFRRGAGAYTELLRAQPLLTNSVTASGLYGGGDLVAQAIEMKLKITSPNKEKVNWNRTMRMTVFGMGVAGPLLTGWYPLLHRMTLPFRQSYTEVAPALARNVNIRSEWYTMETLSGPMNRAREVGAKVLFDTVFFQAPYLTCYFFVTGFLEGRTPAAVFKKTKDNFHASWFYGTLLWAPAQTLNFMFVPVMFQPLVVHSVDVVWKASLSVLYHYRDYGPAFALTSKHASLDRTSAEVIVASQPSSSELAQPPSEMQGMMEELEELRREVKGHRAMLVELDALRREVRDHRETIAQFHHATRRVTRSFDRLTRGDKSPRAPGGR</sequence>
<gene>
    <name evidence="9" type="ORF">FPAR1323_LOCUS2193</name>
</gene>
<keyword evidence="3 6" id="KW-0812">Transmembrane</keyword>
<keyword evidence="7" id="KW-0175">Coiled coil</keyword>